<keyword evidence="3 4" id="KW-0234">DNA repair</keyword>
<dbReference type="InterPro" id="IPR020568">
    <property type="entry name" value="Ribosomal_Su5_D2-typ_SF"/>
</dbReference>
<dbReference type="Gene3D" id="3.30.565.10">
    <property type="entry name" value="Histidine kinase-like ATPase, C-terminal domain"/>
    <property type="match status" value="1"/>
</dbReference>
<dbReference type="InterPro" id="IPR020667">
    <property type="entry name" value="DNA_mismatch_repair_MutL"/>
</dbReference>
<protein>
    <recommendedName>
        <fullName evidence="4">DNA mismatch repair protein MutL</fullName>
    </recommendedName>
</protein>
<dbReference type="SMART" id="SM00853">
    <property type="entry name" value="MutL_C"/>
    <property type="match status" value="1"/>
</dbReference>
<dbReference type="InterPro" id="IPR002099">
    <property type="entry name" value="MutL/Mlh/PMS"/>
</dbReference>
<accession>A0A6N8U532</accession>
<keyword evidence="2 4" id="KW-0227">DNA damage</keyword>
<dbReference type="InterPro" id="IPR014790">
    <property type="entry name" value="MutL_C"/>
</dbReference>
<sequence length="646" mass="73291">MGRINRLDEHLSNMIAAGEVVERPSGIVKELVENSIDASAKHVDIYIKQGGIESIQIIDDGIGMDSQDAVLAFERHATSKIKETDDLWNIRTMGFRGEALPSIASVAHTILKTNDGKDGTEVEIRFGKLIKAQPVGTPRGTSIEVRNLFQKTPARFKHLKTPQYEFSLISDVVQKFAVSHPQVAFSLTHDGRAVFKTNGGGNLKEVLMQIYGREAAKSAISVNQGDGDFIVTGYAVQPMFHRATKYYMLLFVNERMVRSYHLQKAIQDAYAPYMPKDRYPIVVLDIKMDPHLVDVNVHPSKWEIRLSKEKQLEKLIYTALHHALKKDIAVNEVTKVRQENHRAPQKVEMPKMTFTYENDREVMKLHTDVDESFMKISDEAEADLDRSKSAKEEFQKPIPQPVYEDRSVHEPEVDYPIDGVNAMKKSAILLDETKKQSNPLHSQGVGNMSDHSDTLPHMEVIGQLHGCYILAQGEDGLYIIDQHAAQERYNFERLSNMLYAGNKDMQPLLIPITVETSSAVVARIDQIHKALEEIGIDIEAFGANTVVCRQLPVWMSGIDETGFLQDLLDIWNKDEEIDIQKLRENAVATMACHSSIRFNRILTLDEMNKVIEDLHRCNQPYHCPHGRPTFIKMTTKQLEKEFLRIV</sequence>
<dbReference type="SUPFAM" id="SSF54211">
    <property type="entry name" value="Ribosomal protein S5 domain 2-like"/>
    <property type="match status" value="1"/>
</dbReference>
<evidence type="ECO:0000256" key="1">
    <source>
        <dbReference type="ARBA" id="ARBA00006082"/>
    </source>
</evidence>
<dbReference type="Pfam" id="PF01119">
    <property type="entry name" value="DNA_mis_repair"/>
    <property type="match status" value="1"/>
</dbReference>
<evidence type="ECO:0000256" key="3">
    <source>
        <dbReference type="ARBA" id="ARBA00023204"/>
    </source>
</evidence>
<reference evidence="7 8" key="1">
    <citation type="submission" date="2019-12" db="EMBL/GenBank/DDBJ databases">
        <authorList>
            <person name="Yang R."/>
        </authorList>
    </citation>
    <scope>NUCLEOTIDE SEQUENCE [LARGE SCALE GENOMIC DNA]</scope>
    <source>
        <strain evidence="7 8">DONG20-135</strain>
    </source>
</reference>
<keyword evidence="7" id="KW-0540">Nuclease</keyword>
<dbReference type="InterPro" id="IPR014762">
    <property type="entry name" value="DNA_mismatch_repair_CS"/>
</dbReference>
<dbReference type="InterPro" id="IPR036890">
    <property type="entry name" value="HATPase_C_sf"/>
</dbReference>
<evidence type="ECO:0000259" key="5">
    <source>
        <dbReference type="SMART" id="SM00853"/>
    </source>
</evidence>
<comment type="similarity">
    <text evidence="1 4">Belongs to the DNA mismatch repair MutL/HexB family.</text>
</comment>
<dbReference type="SUPFAM" id="SSF55874">
    <property type="entry name" value="ATPase domain of HSP90 chaperone/DNA topoisomerase II/histidine kinase"/>
    <property type="match status" value="1"/>
</dbReference>
<dbReference type="InterPro" id="IPR042121">
    <property type="entry name" value="MutL_C_regsub"/>
</dbReference>
<dbReference type="FunFam" id="3.30.565.10:FF:000003">
    <property type="entry name" value="DNA mismatch repair endonuclease MutL"/>
    <property type="match status" value="1"/>
</dbReference>
<keyword evidence="7" id="KW-0378">Hydrolase</keyword>
<dbReference type="AlphaFoldDB" id="A0A6N8U532"/>
<dbReference type="InterPro" id="IPR014721">
    <property type="entry name" value="Ribsml_uS5_D2-typ_fold_subgr"/>
</dbReference>
<evidence type="ECO:0000256" key="4">
    <source>
        <dbReference type="HAMAP-Rule" id="MF_00149"/>
    </source>
</evidence>
<evidence type="ECO:0000313" key="8">
    <source>
        <dbReference type="Proteomes" id="UP000434036"/>
    </source>
</evidence>
<dbReference type="Pfam" id="PF13589">
    <property type="entry name" value="HATPase_c_3"/>
    <property type="match status" value="1"/>
</dbReference>
<dbReference type="InterPro" id="IPR038973">
    <property type="entry name" value="MutL/Mlh/Pms-like"/>
</dbReference>
<keyword evidence="7" id="KW-0255">Endonuclease</keyword>
<dbReference type="GO" id="GO:0140664">
    <property type="term" value="F:ATP-dependent DNA damage sensor activity"/>
    <property type="evidence" value="ECO:0007669"/>
    <property type="project" value="InterPro"/>
</dbReference>
<dbReference type="SUPFAM" id="SSF118116">
    <property type="entry name" value="DNA mismatch repair protein MutL"/>
    <property type="match status" value="1"/>
</dbReference>
<dbReference type="RefSeq" id="WP_160624113.1">
    <property type="nucleotide sequence ID" value="NZ_WUUQ01000001.1"/>
</dbReference>
<dbReference type="InterPro" id="IPR013507">
    <property type="entry name" value="DNA_mismatch_S5_2-like"/>
</dbReference>
<evidence type="ECO:0000256" key="2">
    <source>
        <dbReference type="ARBA" id="ARBA00022763"/>
    </source>
</evidence>
<name>A0A6N8U532_9FIRM</name>
<dbReference type="GO" id="GO:0016887">
    <property type="term" value="F:ATP hydrolysis activity"/>
    <property type="evidence" value="ECO:0007669"/>
    <property type="project" value="InterPro"/>
</dbReference>
<dbReference type="HAMAP" id="MF_00149">
    <property type="entry name" value="DNA_mis_repair"/>
    <property type="match status" value="1"/>
</dbReference>
<dbReference type="GO" id="GO:0005524">
    <property type="term" value="F:ATP binding"/>
    <property type="evidence" value="ECO:0007669"/>
    <property type="project" value="InterPro"/>
</dbReference>
<gene>
    <name evidence="4 7" type="primary">mutL</name>
    <name evidence="7" type="ORF">GSF08_01530</name>
</gene>
<dbReference type="GO" id="GO:0030983">
    <property type="term" value="F:mismatched DNA binding"/>
    <property type="evidence" value="ECO:0007669"/>
    <property type="project" value="InterPro"/>
</dbReference>
<comment type="caution">
    <text evidence="7">The sequence shown here is derived from an EMBL/GenBank/DDBJ whole genome shotgun (WGS) entry which is preliminary data.</text>
</comment>
<dbReference type="PROSITE" id="PS00058">
    <property type="entry name" value="DNA_MISMATCH_REPAIR_1"/>
    <property type="match status" value="1"/>
</dbReference>
<dbReference type="GO" id="GO:0006298">
    <property type="term" value="P:mismatch repair"/>
    <property type="evidence" value="ECO:0007669"/>
    <property type="project" value="UniProtKB-UniRule"/>
</dbReference>
<proteinExistence type="inferred from homology"/>
<dbReference type="PANTHER" id="PTHR10073:SF12">
    <property type="entry name" value="DNA MISMATCH REPAIR PROTEIN MLH1"/>
    <property type="match status" value="1"/>
</dbReference>
<dbReference type="InterPro" id="IPR042120">
    <property type="entry name" value="MutL_C_dimsub"/>
</dbReference>
<dbReference type="Gene3D" id="3.30.1370.100">
    <property type="entry name" value="MutL, C-terminal domain, regulatory subdomain"/>
    <property type="match status" value="1"/>
</dbReference>
<dbReference type="InterPro" id="IPR037198">
    <property type="entry name" value="MutL_C_sf"/>
</dbReference>
<dbReference type="Gene3D" id="3.30.1540.20">
    <property type="entry name" value="MutL, C-terminal domain, dimerisation subdomain"/>
    <property type="match status" value="1"/>
</dbReference>
<dbReference type="Pfam" id="PF08676">
    <property type="entry name" value="MutL_C"/>
    <property type="match status" value="1"/>
</dbReference>
<feature type="domain" description="DNA mismatch repair protein S5" evidence="6">
    <location>
        <begin position="207"/>
        <end position="325"/>
    </location>
</feature>
<dbReference type="GO" id="GO:0004519">
    <property type="term" value="F:endonuclease activity"/>
    <property type="evidence" value="ECO:0007669"/>
    <property type="project" value="UniProtKB-KW"/>
</dbReference>
<dbReference type="PANTHER" id="PTHR10073">
    <property type="entry name" value="DNA MISMATCH REPAIR PROTEIN MLH, PMS, MUTL"/>
    <property type="match status" value="1"/>
</dbReference>
<dbReference type="CDD" id="cd16926">
    <property type="entry name" value="HATPase_MutL-MLH-PMS-like"/>
    <property type="match status" value="1"/>
</dbReference>
<dbReference type="EMBL" id="WUUQ01000001">
    <property type="protein sequence ID" value="MXQ72625.1"/>
    <property type="molecule type" value="Genomic_DNA"/>
</dbReference>
<keyword evidence="8" id="KW-1185">Reference proteome</keyword>
<reference evidence="7 8" key="2">
    <citation type="submission" date="2020-01" db="EMBL/GenBank/DDBJ databases">
        <title>Clostridiaceae sp. nov. isolated from the gut of human by culturomics.</title>
        <authorList>
            <person name="Chang Y."/>
        </authorList>
    </citation>
    <scope>NUCLEOTIDE SEQUENCE [LARGE SCALE GENOMIC DNA]</scope>
    <source>
        <strain evidence="7 8">DONG20-135</strain>
    </source>
</reference>
<evidence type="ECO:0000259" key="6">
    <source>
        <dbReference type="SMART" id="SM01340"/>
    </source>
</evidence>
<dbReference type="GO" id="GO:0032300">
    <property type="term" value="C:mismatch repair complex"/>
    <property type="evidence" value="ECO:0007669"/>
    <property type="project" value="InterPro"/>
</dbReference>
<dbReference type="SMART" id="SM01340">
    <property type="entry name" value="DNA_mis_repair"/>
    <property type="match status" value="1"/>
</dbReference>
<organism evidence="7 8">
    <name type="scientific">Copranaerobaculum intestinale</name>
    <dbReference type="NCBI Taxonomy" id="2692629"/>
    <lineage>
        <taxon>Bacteria</taxon>
        <taxon>Bacillati</taxon>
        <taxon>Bacillota</taxon>
        <taxon>Erysipelotrichia</taxon>
        <taxon>Erysipelotrichales</taxon>
        <taxon>Erysipelotrichaceae</taxon>
        <taxon>Copranaerobaculum</taxon>
    </lineage>
</organism>
<feature type="domain" description="MutL C-terminal dimerisation" evidence="5">
    <location>
        <begin position="460"/>
        <end position="602"/>
    </location>
</feature>
<dbReference type="Proteomes" id="UP000434036">
    <property type="component" value="Unassembled WGS sequence"/>
</dbReference>
<dbReference type="Gene3D" id="3.30.230.10">
    <property type="match status" value="1"/>
</dbReference>
<comment type="function">
    <text evidence="4">This protein is involved in the repair of mismatches in DNA. It is required for dam-dependent methyl-directed DNA mismatch repair. May act as a 'molecular matchmaker', a protein that promotes the formation of a stable complex between two or more DNA-binding proteins in an ATP-dependent manner without itself being part of a final effector complex.</text>
</comment>
<dbReference type="NCBIfam" id="TIGR00585">
    <property type="entry name" value="mutl"/>
    <property type="match status" value="1"/>
</dbReference>
<evidence type="ECO:0000313" key="7">
    <source>
        <dbReference type="EMBL" id="MXQ72625.1"/>
    </source>
</evidence>
<dbReference type="CDD" id="cd00782">
    <property type="entry name" value="MutL_Trans"/>
    <property type="match status" value="1"/>
</dbReference>